<evidence type="ECO:0000256" key="1">
    <source>
        <dbReference type="SAM" id="Phobius"/>
    </source>
</evidence>
<proteinExistence type="predicted"/>
<dbReference type="AlphaFoldDB" id="A0A6C0LJH6"/>
<feature type="transmembrane region" description="Helical" evidence="1">
    <location>
        <begin position="20"/>
        <end position="38"/>
    </location>
</feature>
<accession>A0A6C0LJH6</accession>
<reference evidence="2" key="1">
    <citation type="journal article" date="2020" name="Nature">
        <title>Giant virus diversity and host interactions through global metagenomics.</title>
        <authorList>
            <person name="Schulz F."/>
            <person name="Roux S."/>
            <person name="Paez-Espino D."/>
            <person name="Jungbluth S."/>
            <person name="Walsh D.A."/>
            <person name="Denef V.J."/>
            <person name="McMahon K.D."/>
            <person name="Konstantinidis K.T."/>
            <person name="Eloe-Fadrosh E.A."/>
            <person name="Kyrpides N.C."/>
            <person name="Woyke T."/>
        </authorList>
    </citation>
    <scope>NUCLEOTIDE SEQUENCE</scope>
    <source>
        <strain evidence="2">GVMAG-M-3300027892-73</strain>
    </source>
</reference>
<keyword evidence="1" id="KW-0472">Membrane</keyword>
<keyword evidence="1" id="KW-0812">Transmembrane</keyword>
<protein>
    <submittedName>
        <fullName evidence="2">Uncharacterized protein</fullName>
    </submittedName>
</protein>
<feature type="transmembrane region" description="Helical" evidence="1">
    <location>
        <begin position="50"/>
        <end position="83"/>
    </location>
</feature>
<dbReference type="EMBL" id="MN740523">
    <property type="protein sequence ID" value="QHU31069.1"/>
    <property type="molecule type" value="Genomic_DNA"/>
</dbReference>
<name>A0A6C0LJH6_9ZZZZ</name>
<sequence length="215" mass="24923">MPSLINKLKKVFKEPAYSAWLLKLAATAVIIFTTLYGLNDLLFSLFGTTLGIIFLILLLLFIGINNIWLAVFSFVFLLGVYYYHTKHIKEGFQWSKEDKANFVSLQRTNAPRNIYDVEKLQEYVSPDELSDYFKTSKWNWSQQTQDAYKDALNKNAYVRIYEGIGLNEAQKIYPEYAINFILDNQQKNKEIGDTPPKREWLPSGWGDFGYNSGLI</sequence>
<keyword evidence="1" id="KW-1133">Transmembrane helix</keyword>
<evidence type="ECO:0000313" key="2">
    <source>
        <dbReference type="EMBL" id="QHU31069.1"/>
    </source>
</evidence>
<organism evidence="2">
    <name type="scientific">viral metagenome</name>
    <dbReference type="NCBI Taxonomy" id="1070528"/>
    <lineage>
        <taxon>unclassified sequences</taxon>
        <taxon>metagenomes</taxon>
        <taxon>organismal metagenomes</taxon>
    </lineage>
</organism>